<comment type="caution">
    <text evidence="2">The sequence shown here is derived from an EMBL/GenBank/DDBJ whole genome shotgun (WGS) entry which is preliminary data.</text>
</comment>
<feature type="chain" id="PRO_5016804236" evidence="1">
    <location>
        <begin position="27"/>
        <end position="181"/>
    </location>
</feature>
<dbReference type="RefSeq" id="WP_114804248.1">
    <property type="nucleotide sequence ID" value="NZ_QQAV01000010.1"/>
</dbReference>
<dbReference type="EMBL" id="QQAV01000010">
    <property type="protein sequence ID" value="RDI20739.1"/>
    <property type="molecule type" value="Genomic_DNA"/>
</dbReference>
<evidence type="ECO:0000313" key="3">
    <source>
        <dbReference type="Proteomes" id="UP000255265"/>
    </source>
</evidence>
<evidence type="ECO:0000313" key="2">
    <source>
        <dbReference type="EMBL" id="RDI20739.1"/>
    </source>
</evidence>
<feature type="signal peptide" evidence="1">
    <location>
        <begin position="1"/>
        <end position="26"/>
    </location>
</feature>
<proteinExistence type="predicted"/>
<sequence>MATALPLLLRLALAALVGAVLWATHAAGVQSGRSAVLADWNADKARTAQGTATAAAQALQHSAALGDTLAQLITDHQKAKAHDTQALASLLAGVRAGTVRLSVPTREPAAGTGAALPGAAPAQPGQARAELAPEAAADLVAIAGDGDDATHDLNTCLDAYDAARARVNAAGHAPPSQPAQP</sequence>
<reference evidence="2 3" key="1">
    <citation type="submission" date="2018-07" db="EMBL/GenBank/DDBJ databases">
        <title>Genomic Encyclopedia of Type Strains, Phase IV (KMG-IV): sequencing the most valuable type-strain genomes for metagenomic binning, comparative biology and taxonomic classification.</title>
        <authorList>
            <person name="Goeker M."/>
        </authorList>
    </citation>
    <scope>NUCLEOTIDE SEQUENCE [LARGE SCALE GENOMIC DNA]</scope>
    <source>
        <strain evidence="2 3">DSM 21352</strain>
    </source>
</reference>
<dbReference type="AlphaFoldDB" id="A0A370FC04"/>
<dbReference type="Proteomes" id="UP000255265">
    <property type="component" value="Unassembled WGS sequence"/>
</dbReference>
<accession>A0A370FC04</accession>
<keyword evidence="1" id="KW-0732">Signal</keyword>
<organism evidence="2 3">
    <name type="scientific">Pseudacidovorax intermedius</name>
    <dbReference type="NCBI Taxonomy" id="433924"/>
    <lineage>
        <taxon>Bacteria</taxon>
        <taxon>Pseudomonadati</taxon>
        <taxon>Pseudomonadota</taxon>
        <taxon>Betaproteobacteria</taxon>
        <taxon>Burkholderiales</taxon>
        <taxon>Comamonadaceae</taxon>
        <taxon>Pseudacidovorax</taxon>
    </lineage>
</organism>
<protein>
    <submittedName>
        <fullName evidence="2">Bacteriophage Rz lysis protein</fullName>
    </submittedName>
</protein>
<gene>
    <name evidence="2" type="ORF">DFR41_110147</name>
</gene>
<name>A0A370FC04_9BURK</name>
<evidence type="ECO:0000256" key="1">
    <source>
        <dbReference type="SAM" id="SignalP"/>
    </source>
</evidence>
<keyword evidence="3" id="KW-1185">Reference proteome</keyword>